<accession>A0A6A6UYL3</accession>
<dbReference type="Proteomes" id="UP000799440">
    <property type="component" value="Unassembled WGS sequence"/>
</dbReference>
<dbReference type="EMBL" id="MU006598">
    <property type="protein sequence ID" value="KAF2743372.1"/>
    <property type="molecule type" value="Genomic_DNA"/>
</dbReference>
<proteinExistence type="predicted"/>
<feature type="compositionally biased region" description="Low complexity" evidence="1">
    <location>
        <begin position="15"/>
        <end position="30"/>
    </location>
</feature>
<organism evidence="2 3">
    <name type="scientific">Sporormia fimetaria CBS 119925</name>
    <dbReference type="NCBI Taxonomy" id="1340428"/>
    <lineage>
        <taxon>Eukaryota</taxon>
        <taxon>Fungi</taxon>
        <taxon>Dikarya</taxon>
        <taxon>Ascomycota</taxon>
        <taxon>Pezizomycotina</taxon>
        <taxon>Dothideomycetes</taxon>
        <taxon>Pleosporomycetidae</taxon>
        <taxon>Pleosporales</taxon>
        <taxon>Sporormiaceae</taxon>
        <taxon>Sporormia</taxon>
    </lineage>
</organism>
<name>A0A6A6UYL3_9PLEO</name>
<gene>
    <name evidence="2" type="ORF">M011DRAFT_480943</name>
</gene>
<reference evidence="2" key="1">
    <citation type="journal article" date="2020" name="Stud. Mycol.">
        <title>101 Dothideomycetes genomes: a test case for predicting lifestyles and emergence of pathogens.</title>
        <authorList>
            <person name="Haridas S."/>
            <person name="Albert R."/>
            <person name="Binder M."/>
            <person name="Bloem J."/>
            <person name="Labutti K."/>
            <person name="Salamov A."/>
            <person name="Andreopoulos B."/>
            <person name="Baker S."/>
            <person name="Barry K."/>
            <person name="Bills G."/>
            <person name="Bluhm B."/>
            <person name="Cannon C."/>
            <person name="Castanera R."/>
            <person name="Culley D."/>
            <person name="Daum C."/>
            <person name="Ezra D."/>
            <person name="Gonzalez J."/>
            <person name="Henrissat B."/>
            <person name="Kuo A."/>
            <person name="Liang C."/>
            <person name="Lipzen A."/>
            <person name="Lutzoni F."/>
            <person name="Magnuson J."/>
            <person name="Mondo S."/>
            <person name="Nolan M."/>
            <person name="Ohm R."/>
            <person name="Pangilinan J."/>
            <person name="Park H.-J."/>
            <person name="Ramirez L."/>
            <person name="Alfaro M."/>
            <person name="Sun H."/>
            <person name="Tritt A."/>
            <person name="Yoshinaga Y."/>
            <person name="Zwiers L.-H."/>
            <person name="Turgeon B."/>
            <person name="Goodwin S."/>
            <person name="Spatafora J."/>
            <person name="Crous P."/>
            <person name="Grigoriev I."/>
        </authorList>
    </citation>
    <scope>NUCLEOTIDE SEQUENCE</scope>
    <source>
        <strain evidence="2">CBS 119925</strain>
    </source>
</reference>
<dbReference type="AlphaFoldDB" id="A0A6A6UYL3"/>
<sequence>MAITEPEIEASKGQTSSASAAPSSTTPPTTQGDNGKDTAETMPSPKKTVVRAHIDALGTGDVPRKFLIDSDVPWPGFTYLIQDPQNGLVVTVKDEVVIMARASGNDAD</sequence>
<keyword evidence="3" id="KW-1185">Reference proteome</keyword>
<evidence type="ECO:0000256" key="1">
    <source>
        <dbReference type="SAM" id="MobiDB-lite"/>
    </source>
</evidence>
<protein>
    <submittedName>
        <fullName evidence="2">Uncharacterized protein</fullName>
    </submittedName>
</protein>
<evidence type="ECO:0000313" key="2">
    <source>
        <dbReference type="EMBL" id="KAF2743372.1"/>
    </source>
</evidence>
<feature type="region of interest" description="Disordered" evidence="1">
    <location>
        <begin position="1"/>
        <end position="47"/>
    </location>
</feature>
<evidence type="ECO:0000313" key="3">
    <source>
        <dbReference type="Proteomes" id="UP000799440"/>
    </source>
</evidence>